<evidence type="ECO:0000256" key="3">
    <source>
        <dbReference type="ARBA" id="ARBA00022964"/>
    </source>
</evidence>
<evidence type="ECO:0000256" key="4">
    <source>
        <dbReference type="ARBA" id="ARBA00023002"/>
    </source>
</evidence>
<dbReference type="InterPro" id="IPR005123">
    <property type="entry name" value="Oxoglu/Fe-dep_dioxygenase_dom"/>
</dbReference>
<evidence type="ECO:0000259" key="7">
    <source>
        <dbReference type="PROSITE" id="PS51471"/>
    </source>
</evidence>
<dbReference type="Pfam" id="PF13640">
    <property type="entry name" value="2OG-FeII_Oxy_3"/>
    <property type="match status" value="1"/>
</dbReference>
<comment type="caution">
    <text evidence="8">The sequence shown here is derived from an EMBL/GenBank/DDBJ whole genome shotgun (WGS) entry which is preliminary data.</text>
</comment>
<evidence type="ECO:0000313" key="8">
    <source>
        <dbReference type="EMBL" id="KAL3782703.1"/>
    </source>
</evidence>
<reference evidence="8 9" key="1">
    <citation type="journal article" date="2020" name="G3 (Bethesda)">
        <title>Improved Reference Genome for Cyclotella cryptica CCMP332, a Model for Cell Wall Morphogenesis, Salinity Adaptation, and Lipid Production in Diatoms (Bacillariophyta).</title>
        <authorList>
            <person name="Roberts W.R."/>
            <person name="Downey K.M."/>
            <person name="Ruck E.C."/>
            <person name="Traller J.C."/>
            <person name="Alverson A.J."/>
        </authorList>
    </citation>
    <scope>NUCLEOTIDE SEQUENCE [LARGE SCALE GENOMIC DNA]</scope>
    <source>
        <strain evidence="8 9">CCMP332</strain>
    </source>
</reference>
<evidence type="ECO:0000256" key="2">
    <source>
        <dbReference type="ARBA" id="ARBA00022723"/>
    </source>
</evidence>
<protein>
    <recommendedName>
        <fullName evidence="7">Fe2OG dioxygenase domain-containing protein</fullName>
    </recommendedName>
</protein>
<evidence type="ECO:0000256" key="6">
    <source>
        <dbReference type="SAM" id="MobiDB-lite"/>
    </source>
</evidence>
<accession>A0ABD3P5L2</accession>
<sequence>MRLARRHKQKPSLILFTTCIGLAKIQCASSFLATSSHCVAKSSLSPPPNALHASPPSSSSAQQQLRIPPGALGPPEPLKSLQVGQSANAFRSLQNTAESADQGTHTQNPSSSQTHQFTIQRVSHSPEIFHLHNFLTPQECIQIMSMAKQSGMEQAQTVTEHDSTSRKNCRVAWLPSSNSSPYELVGNLVSGTIHGFLSAPVHAHSSSAVEDLQVLCYGAGGEFVPHHDGEARILTVIYYLNGVGGTWFPLARGKEERHPEEDTNGWDHRMPVNKGQALEMIRDLVPGKDGLLVRGMDDTSSKEEPKDRIVSITQGDAIAFYNYLDDGSARFDWTAIHCGLPTTEEEGGGEKWIANHWYRLNVLEET</sequence>
<dbReference type="InterPro" id="IPR044862">
    <property type="entry name" value="Pro_4_hyd_alph_FE2OG_OXY"/>
</dbReference>
<feature type="region of interest" description="Disordered" evidence="6">
    <location>
        <begin position="43"/>
        <end position="80"/>
    </location>
</feature>
<dbReference type="InterPro" id="IPR045054">
    <property type="entry name" value="P4HA-like"/>
</dbReference>
<dbReference type="GO" id="GO:0046872">
    <property type="term" value="F:metal ion binding"/>
    <property type="evidence" value="ECO:0007669"/>
    <property type="project" value="UniProtKB-KW"/>
</dbReference>
<keyword evidence="5" id="KW-0408">Iron</keyword>
<keyword evidence="4" id="KW-0560">Oxidoreductase</keyword>
<dbReference type="EMBL" id="JABMIG020000278">
    <property type="protein sequence ID" value="KAL3782703.1"/>
    <property type="molecule type" value="Genomic_DNA"/>
</dbReference>
<name>A0ABD3P5L2_9STRA</name>
<organism evidence="8 9">
    <name type="scientific">Cyclotella cryptica</name>
    <dbReference type="NCBI Taxonomy" id="29204"/>
    <lineage>
        <taxon>Eukaryota</taxon>
        <taxon>Sar</taxon>
        <taxon>Stramenopiles</taxon>
        <taxon>Ochrophyta</taxon>
        <taxon>Bacillariophyta</taxon>
        <taxon>Coscinodiscophyceae</taxon>
        <taxon>Thalassiosirophycidae</taxon>
        <taxon>Stephanodiscales</taxon>
        <taxon>Stephanodiscaceae</taxon>
        <taxon>Cyclotella</taxon>
    </lineage>
</organism>
<evidence type="ECO:0000313" key="9">
    <source>
        <dbReference type="Proteomes" id="UP001516023"/>
    </source>
</evidence>
<dbReference type="PROSITE" id="PS51471">
    <property type="entry name" value="FE2OG_OXY"/>
    <property type="match status" value="1"/>
</dbReference>
<keyword evidence="9" id="KW-1185">Reference proteome</keyword>
<dbReference type="InterPro" id="IPR006620">
    <property type="entry name" value="Pro_4_hyd_alph"/>
</dbReference>
<keyword evidence="3" id="KW-0223">Dioxygenase</keyword>
<dbReference type="SMART" id="SM00702">
    <property type="entry name" value="P4Hc"/>
    <property type="match status" value="1"/>
</dbReference>
<gene>
    <name evidence="8" type="ORF">HJC23_012222</name>
</gene>
<dbReference type="Proteomes" id="UP001516023">
    <property type="component" value="Unassembled WGS sequence"/>
</dbReference>
<feature type="region of interest" description="Disordered" evidence="6">
    <location>
        <begin position="95"/>
        <end position="118"/>
    </location>
</feature>
<dbReference type="Gene3D" id="2.60.120.620">
    <property type="entry name" value="q2cbj1_9rhob like domain"/>
    <property type="match status" value="1"/>
</dbReference>
<dbReference type="PANTHER" id="PTHR10869">
    <property type="entry name" value="PROLYL 4-HYDROXYLASE ALPHA SUBUNIT"/>
    <property type="match status" value="1"/>
</dbReference>
<feature type="domain" description="Fe2OG dioxygenase" evidence="7">
    <location>
        <begin position="208"/>
        <end position="360"/>
    </location>
</feature>
<feature type="compositionally biased region" description="Low complexity" evidence="6">
    <location>
        <begin position="50"/>
        <end position="65"/>
    </location>
</feature>
<keyword evidence="2" id="KW-0479">Metal-binding</keyword>
<proteinExistence type="predicted"/>
<dbReference type="GO" id="GO:0051213">
    <property type="term" value="F:dioxygenase activity"/>
    <property type="evidence" value="ECO:0007669"/>
    <property type="project" value="UniProtKB-KW"/>
</dbReference>
<dbReference type="AlphaFoldDB" id="A0ABD3P5L2"/>
<evidence type="ECO:0000256" key="1">
    <source>
        <dbReference type="ARBA" id="ARBA00001961"/>
    </source>
</evidence>
<evidence type="ECO:0000256" key="5">
    <source>
        <dbReference type="ARBA" id="ARBA00023004"/>
    </source>
</evidence>
<dbReference type="PANTHER" id="PTHR10869:SF236">
    <property type="entry name" value="PROLYL 4-HYDROXYLASE ALPHA SUBUNIT DOMAIN-CONTAINING PROTEIN"/>
    <property type="match status" value="1"/>
</dbReference>
<comment type="cofactor">
    <cofactor evidence="1">
        <name>L-ascorbate</name>
        <dbReference type="ChEBI" id="CHEBI:38290"/>
    </cofactor>
</comment>